<organism evidence="11">
    <name type="scientific">viral metagenome</name>
    <dbReference type="NCBI Taxonomy" id="1070528"/>
    <lineage>
        <taxon>unclassified sequences</taxon>
        <taxon>metagenomes</taxon>
        <taxon>organismal metagenomes</taxon>
    </lineage>
</organism>
<dbReference type="InterPro" id="IPR013824">
    <property type="entry name" value="Topo_IA_cen_sub1"/>
</dbReference>
<evidence type="ECO:0000256" key="4">
    <source>
        <dbReference type="ARBA" id="ARBA00022723"/>
    </source>
</evidence>
<keyword evidence="7" id="KW-0238">DNA-binding</keyword>
<evidence type="ECO:0000256" key="1">
    <source>
        <dbReference type="ARBA" id="ARBA00000213"/>
    </source>
</evidence>
<dbReference type="NCBIfam" id="TIGR01051">
    <property type="entry name" value="topA_bact"/>
    <property type="match status" value="1"/>
</dbReference>
<dbReference type="GO" id="GO:0006265">
    <property type="term" value="P:DNA topological change"/>
    <property type="evidence" value="ECO:0007669"/>
    <property type="project" value="InterPro"/>
</dbReference>
<evidence type="ECO:0000313" key="11">
    <source>
        <dbReference type="EMBL" id="QHT21626.1"/>
    </source>
</evidence>
<dbReference type="InterPro" id="IPR023405">
    <property type="entry name" value="Topo_IA_core_domain"/>
</dbReference>
<protein>
    <recommendedName>
        <fullName evidence="3">DNA topoisomerase</fullName>
        <ecNumber evidence="3">5.6.2.1</ecNumber>
    </recommendedName>
</protein>
<evidence type="ECO:0000256" key="2">
    <source>
        <dbReference type="ARBA" id="ARBA00009446"/>
    </source>
</evidence>
<evidence type="ECO:0000256" key="7">
    <source>
        <dbReference type="ARBA" id="ARBA00023125"/>
    </source>
</evidence>
<keyword evidence="8" id="KW-0413">Isomerase</keyword>
<dbReference type="PANTHER" id="PTHR42785:SF1">
    <property type="entry name" value="DNA TOPOISOMERASE"/>
    <property type="match status" value="1"/>
</dbReference>
<dbReference type="GO" id="GO:0003677">
    <property type="term" value="F:DNA binding"/>
    <property type="evidence" value="ECO:0007669"/>
    <property type="project" value="UniProtKB-KW"/>
</dbReference>
<dbReference type="InterPro" id="IPR000380">
    <property type="entry name" value="Topo_IA"/>
</dbReference>
<dbReference type="SMART" id="SM00493">
    <property type="entry name" value="TOPRIM"/>
    <property type="match status" value="1"/>
</dbReference>
<dbReference type="InterPro" id="IPR003601">
    <property type="entry name" value="Topo_IA_2"/>
</dbReference>
<sequence length="806" mass="93001">MSKSQNSRYTLVIVESPGKIKKLESFLGSQYKVIASYGHIIDLPKKALNIDIQNNFTPTYDIIKGEGFNDKTNVVENLKKMYKNASKIILAADDDREGEMIAWSYKKVLELGEKQYDRITFNSITKEEVMKAIAKPHKINELKVDSQKARRMLDRIVGYKISPIISKSIGVFGLSAGRVQSVVVELICDKEKEIEEFFKKPNSSFFKINSNMKIDELKLACNLISNNANNINDNSSSDKDKEEKQEENIDYKTASKIIKDISESSFKIDDIIITQSIRKPQVPYITSSIQQEASSLLNFNVKRTMTALQNLYEAGYITYMRTDSPTLSSDAIKQCKEYIIEKWGKENYNKIEYKSKNENAQEAHEAIRPVKIEKESVEKNGKINEDEIKMYNLVWKRTVASQMTNAEVNVYNIYISISKNKKYKFYTKLEEVTKMGFFLLMTHKIPEDKFTKLKKNTKVDIIDASGNETYKNPPSRYTEAGLVKKMESLSIGRPATYAQTISTIQEKYVTIKDIEGLEKKSRIIKWKPEEEIQEETKNISIGKEKNKFCSTELGTKVNELMLKHFPDIMKYEFTAEMEKDLDNIVEGKIKLTECLSKFWNKLEPLINAIIIENNIEKPKNIICVHPETKQEIIGLFSQYGGYLKMGDFKATIQKPLTLETITPEQAIKLFEYPKTLGIYDEHNVYIKKGLYGFYLDHNKITAPLKEDDMKELSLEKAIKILQDKISINEKKEKTHLFNKKVGNVEYSIRENDKGQKYIMVKNTKKTQDKPTFISCPEDIDIKNITIDKIKEICKNTKPKKTYIKKA</sequence>
<dbReference type="EC" id="5.6.2.1" evidence="3"/>
<proteinExistence type="inferred from homology"/>
<dbReference type="InterPro" id="IPR006171">
    <property type="entry name" value="TOPRIM_dom"/>
</dbReference>
<dbReference type="Gene3D" id="1.10.460.10">
    <property type="entry name" value="Topoisomerase I, domain 2"/>
    <property type="match status" value="2"/>
</dbReference>
<reference evidence="11" key="1">
    <citation type="journal article" date="2020" name="Nature">
        <title>Giant virus diversity and host interactions through global metagenomics.</title>
        <authorList>
            <person name="Schulz F."/>
            <person name="Roux S."/>
            <person name="Paez-Espino D."/>
            <person name="Jungbluth S."/>
            <person name="Walsh D.A."/>
            <person name="Denef V.J."/>
            <person name="McMahon K.D."/>
            <person name="Konstantinidis K.T."/>
            <person name="Eloe-Fadrosh E.A."/>
            <person name="Kyrpides N.C."/>
            <person name="Woyke T."/>
        </authorList>
    </citation>
    <scope>NUCLEOTIDE SEQUENCE</scope>
    <source>
        <strain evidence="11">GVMAG-M-3300023179-103</strain>
    </source>
</reference>
<evidence type="ECO:0000256" key="3">
    <source>
        <dbReference type="ARBA" id="ARBA00012891"/>
    </source>
</evidence>
<keyword evidence="5" id="KW-0460">Magnesium</keyword>
<dbReference type="CDD" id="cd00186">
    <property type="entry name" value="TOP1Ac"/>
    <property type="match status" value="1"/>
</dbReference>
<feature type="domain" description="Topo IA-type catalytic" evidence="10">
    <location>
        <begin position="140"/>
        <end position="606"/>
    </location>
</feature>
<dbReference type="PROSITE" id="PS50880">
    <property type="entry name" value="TOPRIM"/>
    <property type="match status" value="1"/>
</dbReference>
<dbReference type="InterPro" id="IPR025589">
    <property type="entry name" value="Toprim_C_rpt"/>
</dbReference>
<dbReference type="Pfam" id="PF13368">
    <property type="entry name" value="Toprim_C_rpt"/>
    <property type="match status" value="2"/>
</dbReference>
<dbReference type="PROSITE" id="PS00396">
    <property type="entry name" value="TOPO_IA_1"/>
    <property type="match status" value="1"/>
</dbReference>
<comment type="similarity">
    <text evidence="2">Belongs to the type IA topoisomerase family.</text>
</comment>
<dbReference type="InterPro" id="IPR028612">
    <property type="entry name" value="Topoisom_1_IA"/>
</dbReference>
<dbReference type="AlphaFoldDB" id="A0A6C0DXD8"/>
<keyword evidence="4" id="KW-0479">Metal-binding</keyword>
<comment type="catalytic activity">
    <reaction evidence="1">
        <text>ATP-independent breakage of single-stranded DNA, followed by passage and rejoining.</text>
        <dbReference type="EC" id="5.6.2.1"/>
    </reaction>
</comment>
<dbReference type="PRINTS" id="PR00417">
    <property type="entry name" value="PRTPISMRASEI"/>
</dbReference>
<evidence type="ECO:0000256" key="8">
    <source>
        <dbReference type="ARBA" id="ARBA00023235"/>
    </source>
</evidence>
<dbReference type="HAMAP" id="MF_00952">
    <property type="entry name" value="Topoisom_1_prok"/>
    <property type="match status" value="1"/>
</dbReference>
<feature type="domain" description="Toprim" evidence="9">
    <location>
        <begin position="9"/>
        <end position="126"/>
    </location>
</feature>
<dbReference type="Pfam" id="PF01131">
    <property type="entry name" value="Topoisom_bac"/>
    <property type="match status" value="2"/>
</dbReference>
<dbReference type="InterPro" id="IPR005733">
    <property type="entry name" value="TopoI_bac-type"/>
</dbReference>
<keyword evidence="6" id="KW-0799">Topoisomerase</keyword>
<dbReference type="SMART" id="SM00436">
    <property type="entry name" value="TOP1Bc"/>
    <property type="match status" value="1"/>
</dbReference>
<dbReference type="InterPro" id="IPR023406">
    <property type="entry name" value="Topo_IA_AS"/>
</dbReference>
<evidence type="ECO:0000259" key="10">
    <source>
        <dbReference type="PROSITE" id="PS52039"/>
    </source>
</evidence>
<dbReference type="GO" id="GO:0046872">
    <property type="term" value="F:metal ion binding"/>
    <property type="evidence" value="ECO:0007669"/>
    <property type="project" value="UniProtKB-KW"/>
</dbReference>
<accession>A0A6C0DXD8</accession>
<name>A0A6C0DXD8_9ZZZZ</name>
<dbReference type="SMART" id="SM00437">
    <property type="entry name" value="TOP1Ac"/>
    <property type="match status" value="1"/>
</dbReference>
<evidence type="ECO:0000256" key="5">
    <source>
        <dbReference type="ARBA" id="ARBA00022842"/>
    </source>
</evidence>
<dbReference type="InterPro" id="IPR013826">
    <property type="entry name" value="Topo_IA_cen_sub3"/>
</dbReference>
<dbReference type="InterPro" id="IPR013497">
    <property type="entry name" value="Topo_IA_cen"/>
</dbReference>
<dbReference type="PANTHER" id="PTHR42785">
    <property type="entry name" value="DNA TOPOISOMERASE, TYPE IA, CORE"/>
    <property type="match status" value="1"/>
</dbReference>
<evidence type="ECO:0000256" key="6">
    <source>
        <dbReference type="ARBA" id="ARBA00023029"/>
    </source>
</evidence>
<dbReference type="Gene3D" id="1.10.290.10">
    <property type="entry name" value="Topoisomerase I, domain 4"/>
    <property type="match status" value="1"/>
</dbReference>
<dbReference type="EMBL" id="MN739695">
    <property type="protein sequence ID" value="QHT21626.1"/>
    <property type="molecule type" value="Genomic_DNA"/>
</dbReference>
<dbReference type="Gene3D" id="2.70.20.10">
    <property type="entry name" value="Topoisomerase I, domain 3"/>
    <property type="match status" value="1"/>
</dbReference>
<evidence type="ECO:0000259" key="9">
    <source>
        <dbReference type="PROSITE" id="PS50880"/>
    </source>
</evidence>
<dbReference type="PROSITE" id="PS52039">
    <property type="entry name" value="TOPO_IA_2"/>
    <property type="match status" value="1"/>
</dbReference>
<dbReference type="InterPro" id="IPR003602">
    <property type="entry name" value="Topo_IA_DNA-bd_dom"/>
</dbReference>
<dbReference type="Pfam" id="PF01751">
    <property type="entry name" value="Toprim"/>
    <property type="match status" value="1"/>
</dbReference>
<dbReference type="SUPFAM" id="SSF56712">
    <property type="entry name" value="Prokaryotic type I DNA topoisomerase"/>
    <property type="match status" value="1"/>
</dbReference>
<dbReference type="Gene3D" id="3.40.50.140">
    <property type="match status" value="1"/>
</dbReference>
<dbReference type="InterPro" id="IPR013825">
    <property type="entry name" value="Topo_IA_cen_sub2"/>
</dbReference>
<dbReference type="GO" id="GO:0003917">
    <property type="term" value="F:DNA topoisomerase type I (single strand cut, ATP-independent) activity"/>
    <property type="evidence" value="ECO:0007669"/>
    <property type="project" value="UniProtKB-EC"/>
</dbReference>